<sequence length="344" mass="39583">MRRPYPTLVVKVEDTESVKSLHELVNGYFFLCTTIQIYLVVKLFPPYNDAIIDPKSHYSNISKALAEKIDCYISRDFGGSRFRQRENLVLNHEKSLSISLGESHEHFLVLDKLKYELVLDERWLDQLYNIWYNMKKFYDLLFPDDTLDFKIPSNLDEYYDSSYSETESETDSISSDSNDSKKSSKKRATPTRLTKHDVDAILYAKDLKAQIKSKNARNNNPDATSQEIVIPEKTKLSPKDFDPEIAKQDEIKQIFRSEISRSKKVVDSMPQRIETALDTKEQTFTILSCGHILHQTCLVCSTYIKLIREATALASENELVFMAEVGLLDETSLANQEGETSIIF</sequence>
<comment type="caution">
    <text evidence="2">The sequence shown here is derived from an EMBL/GenBank/DDBJ whole genome shotgun (WGS) entry which is preliminary data.</text>
</comment>
<gene>
    <name evidence="2" type="ORF">DEBURN_LOCUS5435</name>
</gene>
<dbReference type="Proteomes" id="UP000789706">
    <property type="component" value="Unassembled WGS sequence"/>
</dbReference>
<accession>A0A9N9A1L2</accession>
<feature type="region of interest" description="Disordered" evidence="1">
    <location>
        <begin position="162"/>
        <end position="191"/>
    </location>
</feature>
<feature type="compositionally biased region" description="Low complexity" evidence="1">
    <location>
        <begin position="162"/>
        <end position="177"/>
    </location>
</feature>
<proteinExistence type="predicted"/>
<evidence type="ECO:0000256" key="1">
    <source>
        <dbReference type="SAM" id="MobiDB-lite"/>
    </source>
</evidence>
<protein>
    <submittedName>
        <fullName evidence="2">5327_t:CDS:1</fullName>
    </submittedName>
</protein>
<reference evidence="2" key="1">
    <citation type="submission" date="2021-06" db="EMBL/GenBank/DDBJ databases">
        <authorList>
            <person name="Kallberg Y."/>
            <person name="Tangrot J."/>
            <person name="Rosling A."/>
        </authorList>
    </citation>
    <scope>NUCLEOTIDE SEQUENCE</scope>
    <source>
        <strain evidence="2">AZ414A</strain>
    </source>
</reference>
<evidence type="ECO:0000313" key="3">
    <source>
        <dbReference type="Proteomes" id="UP000789706"/>
    </source>
</evidence>
<name>A0A9N9A1L2_9GLOM</name>
<evidence type="ECO:0000313" key="2">
    <source>
        <dbReference type="EMBL" id="CAG8516339.1"/>
    </source>
</evidence>
<dbReference type="EMBL" id="CAJVPK010000485">
    <property type="protein sequence ID" value="CAG8516339.1"/>
    <property type="molecule type" value="Genomic_DNA"/>
</dbReference>
<dbReference type="AlphaFoldDB" id="A0A9N9A1L2"/>
<organism evidence="2 3">
    <name type="scientific">Diversispora eburnea</name>
    <dbReference type="NCBI Taxonomy" id="1213867"/>
    <lineage>
        <taxon>Eukaryota</taxon>
        <taxon>Fungi</taxon>
        <taxon>Fungi incertae sedis</taxon>
        <taxon>Mucoromycota</taxon>
        <taxon>Glomeromycotina</taxon>
        <taxon>Glomeromycetes</taxon>
        <taxon>Diversisporales</taxon>
        <taxon>Diversisporaceae</taxon>
        <taxon>Diversispora</taxon>
    </lineage>
</organism>
<keyword evidence="3" id="KW-1185">Reference proteome</keyword>